<protein>
    <submittedName>
        <fullName evidence="2">Uncharacterized protein</fullName>
    </submittedName>
</protein>
<keyword evidence="3" id="KW-1185">Reference proteome</keyword>
<proteinExistence type="predicted"/>
<gene>
    <name evidence="2" type="ORF">R1sor_007479</name>
</gene>
<sequence>MAEPTTDAQPRDDAVEADVGILLQRSLSVSGIVSPRQPARKTRVISMSHVRSPVSFVISKSPVRISRRWSPSAVPTGSAGEKRTLRSIKKNLRIQKGLDSESLLPFSEVGAEFCEGASQATATCAGNRLPPSLRDSQKWKGVHSLKDTSKHKKVSASQPEAVGDTGRRRFPFSLDNSALPVIEAPSASIGRRHPYVTRALFQGPPDVSLPTGVERFCHKEVVGVYMDCFQEGEFDVSDCCFPEYVCCGLVAEFRDTVLQLDKVEVHVFSTGRSFNTFKSNCEFAEKYRLCSRHSNSGLQLHGSSSPDPNVFYAGSTEALELPSIDGSILSMVCDSDSEHDSDWSVRSQVLDEQDSDSDWECFQEEICSEDLPRLGIVQPDQMFATDPLAWQLADEYWTSASTTYSHDTGYIVADELVKMSNRSGAEFLAHDGCDSSMHFSEKRTTGSLRLCCECRKLTRLCCPKCKGKAMCMGACFVKHHQRKICCADAGNWRRCDFRKVRNVTSPEEFDYEAFTTVVFVAQAIDGGPSRSSGFHPRVHYTDSNGQLKEYDRDLASALLQYAVGQQRSVVLPGNTGQLMLFNFETMEQCFVDGFSGSIGEAILADRAPVKFFIEVPWNLERMMNLVRVAESTTRRKIFGMTIEKLRDEEYLTLTLPERARPRTIVATEVEYQPRVGDPRFEEFVSALEQNLLACPKLIESFLKLTVPGSSEDSKVQIVFKPFGKKRNESLTEKKSQAAFWMSMAAPIAAAHLLFTVKPF</sequence>
<comment type="caution">
    <text evidence="2">The sequence shown here is derived from an EMBL/GenBank/DDBJ whole genome shotgun (WGS) entry which is preliminary data.</text>
</comment>
<feature type="region of interest" description="Disordered" evidence="1">
    <location>
        <begin position="126"/>
        <end position="167"/>
    </location>
</feature>
<name>A0ABD3HQL1_9MARC</name>
<evidence type="ECO:0000256" key="1">
    <source>
        <dbReference type="SAM" id="MobiDB-lite"/>
    </source>
</evidence>
<evidence type="ECO:0000313" key="3">
    <source>
        <dbReference type="Proteomes" id="UP001633002"/>
    </source>
</evidence>
<evidence type="ECO:0000313" key="2">
    <source>
        <dbReference type="EMBL" id="KAL3693828.1"/>
    </source>
</evidence>
<dbReference type="AlphaFoldDB" id="A0ABD3HQL1"/>
<dbReference type="EMBL" id="JBJQOH010000003">
    <property type="protein sequence ID" value="KAL3693828.1"/>
    <property type="molecule type" value="Genomic_DNA"/>
</dbReference>
<organism evidence="2 3">
    <name type="scientific">Riccia sorocarpa</name>
    <dbReference type="NCBI Taxonomy" id="122646"/>
    <lineage>
        <taxon>Eukaryota</taxon>
        <taxon>Viridiplantae</taxon>
        <taxon>Streptophyta</taxon>
        <taxon>Embryophyta</taxon>
        <taxon>Marchantiophyta</taxon>
        <taxon>Marchantiopsida</taxon>
        <taxon>Marchantiidae</taxon>
        <taxon>Marchantiales</taxon>
        <taxon>Ricciaceae</taxon>
        <taxon>Riccia</taxon>
    </lineage>
</organism>
<dbReference type="Proteomes" id="UP001633002">
    <property type="component" value="Unassembled WGS sequence"/>
</dbReference>
<accession>A0ABD3HQL1</accession>
<reference evidence="2 3" key="1">
    <citation type="submission" date="2024-09" db="EMBL/GenBank/DDBJ databases">
        <title>Chromosome-scale assembly of Riccia sorocarpa.</title>
        <authorList>
            <person name="Paukszto L."/>
        </authorList>
    </citation>
    <scope>NUCLEOTIDE SEQUENCE [LARGE SCALE GENOMIC DNA]</scope>
    <source>
        <strain evidence="2">LP-2024</strain>
        <tissue evidence="2">Aerial parts of the thallus</tissue>
    </source>
</reference>